<evidence type="ECO:0000256" key="4">
    <source>
        <dbReference type="ARBA" id="ARBA00022475"/>
    </source>
</evidence>
<feature type="transmembrane region" description="Helical" evidence="9">
    <location>
        <begin position="87"/>
        <end position="111"/>
    </location>
</feature>
<evidence type="ECO:0000256" key="7">
    <source>
        <dbReference type="ARBA" id="ARBA00023136"/>
    </source>
</evidence>
<feature type="transmembrane region" description="Helical" evidence="9">
    <location>
        <begin position="202"/>
        <end position="222"/>
    </location>
</feature>
<dbReference type="GO" id="GO:0005886">
    <property type="term" value="C:plasma membrane"/>
    <property type="evidence" value="ECO:0007669"/>
    <property type="project" value="UniProtKB-SubCell"/>
</dbReference>
<organism evidence="10 11">
    <name type="scientific">Iodidimonas gelatinilytica</name>
    <dbReference type="NCBI Taxonomy" id="1236966"/>
    <lineage>
        <taxon>Bacteria</taxon>
        <taxon>Pseudomonadati</taxon>
        <taxon>Pseudomonadota</taxon>
        <taxon>Alphaproteobacteria</taxon>
        <taxon>Iodidimonadales</taxon>
        <taxon>Iodidimonadaceae</taxon>
        <taxon>Iodidimonas</taxon>
    </lineage>
</organism>
<dbReference type="NCBIfam" id="TIGR00832">
    <property type="entry name" value="acr3"/>
    <property type="match status" value="1"/>
</dbReference>
<evidence type="ECO:0000256" key="5">
    <source>
        <dbReference type="ARBA" id="ARBA00022692"/>
    </source>
</evidence>
<dbReference type="AlphaFoldDB" id="A0A5A7N4K3"/>
<sequence length="393" mass="42150">MQFHLATFLRLYCFHNHDIPTAETTGDSKVTKKRETVAACPLETSADSGLGLFEKWLSIWVGAAIVAGLLLGNVAPNIFSLIANLEYASVNLVVAVLIWAMIFPMMVAVDFGSLRHIGGKPKGLVITIIVNWFIKPFTMAALAVLFFNFIYSGIISKGDAQQYIAGLILLGAAPCTAMVFVWSQMTKGDATYTLVQVSVNDLIMIVAFAPIVALLLGVTDIAVPWETLLLSVILYVVIPLIAGAVTRRFVISHHSGHIEAVDHFTARLKPLSIMGLLATVVLLFAFQAQTIIGQPILIVLIAIPIILQSYGIFALTYAAAWAWKVPHNIAAPCAMIGTSNFFELAVAVAIGLFGLNSGAALATVVGVLVEVPVMLSLVAFANRTRKAFPTISS</sequence>
<keyword evidence="4 8" id="KW-1003">Cell membrane</keyword>
<accession>A0A5A7N4K3</accession>
<dbReference type="GO" id="GO:0015297">
    <property type="term" value="F:antiporter activity"/>
    <property type="evidence" value="ECO:0007669"/>
    <property type="project" value="UniProtKB-UniRule"/>
</dbReference>
<feature type="transmembrane region" description="Helical" evidence="9">
    <location>
        <begin position="296"/>
        <end position="317"/>
    </location>
</feature>
<comment type="similarity">
    <text evidence="2 8">Belongs to the arsenical resistance-3 (ACR3) (TC 2.A.59) family.</text>
</comment>
<dbReference type="GO" id="GO:0015104">
    <property type="term" value="F:antimonite transmembrane transporter activity"/>
    <property type="evidence" value="ECO:0007669"/>
    <property type="project" value="TreeGrafter"/>
</dbReference>
<dbReference type="PANTHER" id="PTHR43057:SF1">
    <property type="entry name" value="ARSENICAL-RESISTANCE PROTEIN 3"/>
    <property type="match status" value="1"/>
</dbReference>
<dbReference type="EMBL" id="BKCM01000029">
    <property type="protein sequence ID" value="GER02300.1"/>
    <property type="molecule type" value="Genomic_DNA"/>
</dbReference>
<keyword evidence="3 8" id="KW-0813">Transport</keyword>
<feature type="transmembrane region" description="Helical" evidence="9">
    <location>
        <begin position="271"/>
        <end position="290"/>
    </location>
</feature>
<dbReference type="InterPro" id="IPR038770">
    <property type="entry name" value="Na+/solute_symporter_sf"/>
</dbReference>
<keyword evidence="7 8" id="KW-0472">Membrane</keyword>
<feature type="transmembrane region" description="Helical" evidence="9">
    <location>
        <begin position="359"/>
        <end position="381"/>
    </location>
</feature>
<feature type="transmembrane region" description="Helical" evidence="9">
    <location>
        <begin position="163"/>
        <end position="182"/>
    </location>
</feature>
<feature type="transmembrane region" description="Helical" evidence="9">
    <location>
        <begin position="56"/>
        <end position="75"/>
    </location>
</feature>
<evidence type="ECO:0000256" key="8">
    <source>
        <dbReference type="PIRNR" id="PIRNR005508"/>
    </source>
</evidence>
<dbReference type="PIRSF" id="PIRSF005508">
    <property type="entry name" value="Acr3"/>
    <property type="match status" value="1"/>
</dbReference>
<dbReference type="InterPro" id="IPR002657">
    <property type="entry name" value="BilAc:Na_symport/Acr3"/>
</dbReference>
<proteinExistence type="inferred from homology"/>
<feature type="transmembrane region" description="Helical" evidence="9">
    <location>
        <begin position="329"/>
        <end position="353"/>
    </location>
</feature>
<reference evidence="10 11" key="1">
    <citation type="submission" date="2019-09" db="EMBL/GenBank/DDBJ databases">
        <title>NBRP : Genome information of microbial organism related human and environment.</title>
        <authorList>
            <person name="Hattori M."/>
            <person name="Oshima K."/>
            <person name="Inaba H."/>
            <person name="Suda W."/>
            <person name="Sakamoto M."/>
            <person name="Iino T."/>
            <person name="Kitahara M."/>
            <person name="Oshida Y."/>
            <person name="Iida T."/>
            <person name="Kudo T."/>
            <person name="Itoh T."/>
            <person name="Ohkuma M."/>
        </authorList>
    </citation>
    <scope>NUCLEOTIDE SEQUENCE [LARGE SCALE GENOMIC DNA]</scope>
    <source>
        <strain evidence="10 11">Mie-1</strain>
    </source>
</reference>
<evidence type="ECO:0000313" key="11">
    <source>
        <dbReference type="Proteomes" id="UP000325187"/>
    </source>
</evidence>
<gene>
    <name evidence="10" type="ORF">JCM17845_29230</name>
</gene>
<dbReference type="GO" id="GO:0015105">
    <property type="term" value="F:arsenite transmembrane transporter activity"/>
    <property type="evidence" value="ECO:0007669"/>
    <property type="project" value="TreeGrafter"/>
</dbReference>
<feature type="transmembrane region" description="Helical" evidence="9">
    <location>
        <begin position="228"/>
        <end position="250"/>
    </location>
</feature>
<dbReference type="Gene3D" id="1.20.1530.20">
    <property type="match status" value="1"/>
</dbReference>
<dbReference type="InterPro" id="IPR004706">
    <property type="entry name" value="Arsenical-R_Acr3"/>
</dbReference>
<dbReference type="PANTHER" id="PTHR43057">
    <property type="entry name" value="ARSENITE EFFLUX TRANSPORTER"/>
    <property type="match status" value="1"/>
</dbReference>
<evidence type="ECO:0000256" key="2">
    <source>
        <dbReference type="ARBA" id="ARBA00010110"/>
    </source>
</evidence>
<evidence type="ECO:0000256" key="6">
    <source>
        <dbReference type="ARBA" id="ARBA00022989"/>
    </source>
</evidence>
<evidence type="ECO:0000256" key="1">
    <source>
        <dbReference type="ARBA" id="ARBA00004651"/>
    </source>
</evidence>
<evidence type="ECO:0000313" key="10">
    <source>
        <dbReference type="EMBL" id="GER02300.1"/>
    </source>
</evidence>
<dbReference type="Proteomes" id="UP000325187">
    <property type="component" value="Unassembled WGS sequence"/>
</dbReference>
<evidence type="ECO:0000256" key="9">
    <source>
        <dbReference type="SAM" id="Phobius"/>
    </source>
</evidence>
<keyword evidence="5 8" id="KW-0812">Transmembrane</keyword>
<name>A0A5A7N4K3_9PROT</name>
<keyword evidence="11" id="KW-1185">Reference proteome</keyword>
<comment type="subcellular location">
    <subcellularLocation>
        <location evidence="1 8">Cell membrane</location>
        <topology evidence="1 8">Multi-pass membrane protein</topology>
    </subcellularLocation>
</comment>
<evidence type="ECO:0000256" key="3">
    <source>
        <dbReference type="ARBA" id="ARBA00022448"/>
    </source>
</evidence>
<protein>
    <submittedName>
        <fullName evidence="10">Arsenical-resistance protein</fullName>
    </submittedName>
</protein>
<dbReference type="Pfam" id="PF01758">
    <property type="entry name" value="SBF"/>
    <property type="match status" value="1"/>
</dbReference>
<feature type="transmembrane region" description="Helical" evidence="9">
    <location>
        <begin position="123"/>
        <end position="151"/>
    </location>
</feature>
<comment type="caution">
    <text evidence="10">The sequence shown here is derived from an EMBL/GenBank/DDBJ whole genome shotgun (WGS) entry which is preliminary data.</text>
</comment>
<keyword evidence="6 8" id="KW-1133">Transmembrane helix</keyword>